<dbReference type="Proteomes" id="UP000601435">
    <property type="component" value="Unassembled WGS sequence"/>
</dbReference>
<feature type="compositionally biased region" description="Basic and acidic residues" evidence="2">
    <location>
        <begin position="45"/>
        <end position="59"/>
    </location>
</feature>
<comment type="caution">
    <text evidence="4">The sequence shown here is derived from an EMBL/GenBank/DDBJ whole genome shotgun (WGS) entry which is preliminary data.</text>
</comment>
<keyword evidence="1" id="KW-0862">Zinc</keyword>
<proteinExistence type="predicted"/>
<dbReference type="SMART" id="SM00343">
    <property type="entry name" value="ZnF_C2HC"/>
    <property type="match status" value="1"/>
</dbReference>
<evidence type="ECO:0000259" key="3">
    <source>
        <dbReference type="PROSITE" id="PS50158"/>
    </source>
</evidence>
<dbReference type="GO" id="GO:0003676">
    <property type="term" value="F:nucleic acid binding"/>
    <property type="evidence" value="ECO:0007669"/>
    <property type="project" value="InterPro"/>
</dbReference>
<dbReference type="SUPFAM" id="SSF57756">
    <property type="entry name" value="Retrovirus zinc finger-like domains"/>
    <property type="match status" value="1"/>
</dbReference>
<feature type="domain" description="CCHC-type" evidence="3">
    <location>
        <begin position="479"/>
        <end position="493"/>
    </location>
</feature>
<dbReference type="AlphaFoldDB" id="A0A812ZWC9"/>
<evidence type="ECO:0000256" key="2">
    <source>
        <dbReference type="SAM" id="MobiDB-lite"/>
    </source>
</evidence>
<reference evidence="4" key="1">
    <citation type="submission" date="2021-02" db="EMBL/GenBank/DDBJ databases">
        <authorList>
            <person name="Dougan E. K."/>
            <person name="Rhodes N."/>
            <person name="Thang M."/>
            <person name="Chan C."/>
        </authorList>
    </citation>
    <scope>NUCLEOTIDE SEQUENCE</scope>
</reference>
<dbReference type="Pfam" id="PF00098">
    <property type="entry name" value="zf-CCHC"/>
    <property type="match status" value="1"/>
</dbReference>
<dbReference type="GO" id="GO:0008270">
    <property type="term" value="F:zinc ion binding"/>
    <property type="evidence" value="ECO:0007669"/>
    <property type="project" value="UniProtKB-KW"/>
</dbReference>
<evidence type="ECO:0000313" key="4">
    <source>
        <dbReference type="EMBL" id="CAE7843546.1"/>
    </source>
</evidence>
<protein>
    <recommendedName>
        <fullName evidence="3">CCHC-type domain-containing protein</fullName>
    </recommendedName>
</protein>
<accession>A0A812ZWC9</accession>
<gene>
    <name evidence="4" type="ORF">SNEC2469_LOCUS25791</name>
</gene>
<dbReference type="EMBL" id="CAJNJA010051310">
    <property type="protein sequence ID" value="CAE7843546.1"/>
    <property type="molecule type" value="Genomic_DNA"/>
</dbReference>
<keyword evidence="5" id="KW-1185">Reference proteome</keyword>
<dbReference type="InterPro" id="IPR036875">
    <property type="entry name" value="Znf_CCHC_sf"/>
</dbReference>
<evidence type="ECO:0000256" key="1">
    <source>
        <dbReference type="PROSITE-ProRule" id="PRU00047"/>
    </source>
</evidence>
<organism evidence="4 5">
    <name type="scientific">Symbiodinium necroappetens</name>
    <dbReference type="NCBI Taxonomy" id="1628268"/>
    <lineage>
        <taxon>Eukaryota</taxon>
        <taxon>Sar</taxon>
        <taxon>Alveolata</taxon>
        <taxon>Dinophyceae</taxon>
        <taxon>Suessiales</taxon>
        <taxon>Symbiodiniaceae</taxon>
        <taxon>Symbiodinium</taxon>
    </lineage>
</organism>
<dbReference type="InterPro" id="IPR001878">
    <property type="entry name" value="Znf_CCHC"/>
</dbReference>
<feature type="region of interest" description="Disordered" evidence="2">
    <location>
        <begin position="1"/>
        <end position="130"/>
    </location>
</feature>
<dbReference type="Gene3D" id="4.10.60.10">
    <property type="entry name" value="Zinc finger, CCHC-type"/>
    <property type="match status" value="1"/>
</dbReference>
<dbReference type="PROSITE" id="PS50158">
    <property type="entry name" value="ZF_CCHC"/>
    <property type="match status" value="1"/>
</dbReference>
<feature type="compositionally biased region" description="Basic and acidic residues" evidence="2">
    <location>
        <begin position="71"/>
        <end position="95"/>
    </location>
</feature>
<evidence type="ECO:0000313" key="5">
    <source>
        <dbReference type="Proteomes" id="UP000601435"/>
    </source>
</evidence>
<name>A0A812ZWC9_9DINO</name>
<keyword evidence="1" id="KW-0479">Metal-binding</keyword>
<sequence length="991" mass="110338">MRSYYEAFGETAGGFEDSVGESEPTSEWAAGARKGFHGGTGGLSSDRDTGRETSDDESRWWSASSQKRRQKWDGWKEDGSWEGSSPDRWESRSYDDLSGGSWKPDGRRKGGWDENWSWKTPSESGQDRDWATFGTSSRLFPENGMDDGFATHGDVATDDSKGQVKVVGEGRKSTKISNSYPPVFKAKPQESYAEWKRSVEFWIGGEGDQLPADLIGPRMMVQLKDRAAQLVKHLTNQDVNGPDGKDKIFKTLERAPIIRQLDKHRIDEHRRRLLQLSRAPSESMESYVTRASIYRSHLAGLDNSLEMGEAFYVGHLLDHARLSKRDRAMIKTKAGTETDEERVTGAMIDLALELEGESGVPIGASEPNIARNGEEWLLQRGERRGMPPRVTGQPRGTFAAEAYGEAIEEEESGEEAELLSEIPPELAHLENEAFGMQYKAKQRIAEVKKMRQFFKKPDGGPDKDERKKLIAEQMKVRPCHTCGQLGHWSRECPANGKNVQAVLATKSSKTLAPAMAAAPPQSSEWDLLAALYQGGLVSQRGASDEAAYKGSVHRVYSVDFDLREVMWSLKELAFKVILDLGCMRSVAGVLWANEVLQRWHNEGRWYRIEKECEAFKFGGGEVLNSKYRLSFVGSFAGRPVTYGFSIVEGKCPPLFSRSGCTQLGAVIDCERHAVSSRKLGVRTYGVGRESGHYTMSVDECDVGSVELPEDFSMALTLDAVPVSDAVLQAKPDSDDDFKKVDAAMPDSNGGATPLEATGLTADEVEMLRKRRERQAMAKAKVVQSRALTGVNADYPSLSHAWSYELAYNVTAALASRMRAFLWKKVLWQLRAKRAIEADGDKRWKKNPRWLSHLFAKEIGAVWGHFGAMRQKINNPDAGVRAGKEVTAAVHQAVAVDSRWRVMELFAVVGILTLCAGVRPGWVGLNLEDWLAGRDLRSGTVAKELFAYVEKEMPDLLVLNPPGDLWSSASRSRLEEEALWEERRRDLPIALI</sequence>
<dbReference type="OrthoDB" id="447618at2759"/>
<keyword evidence="1" id="KW-0863">Zinc-finger</keyword>